<evidence type="ECO:0000313" key="2">
    <source>
        <dbReference type="Proteomes" id="UP000747110"/>
    </source>
</evidence>
<dbReference type="OrthoDB" id="19742at2759"/>
<organism evidence="1 2">
    <name type="scientific">Volvox reticuliferus</name>
    <dbReference type="NCBI Taxonomy" id="1737510"/>
    <lineage>
        <taxon>Eukaryota</taxon>
        <taxon>Viridiplantae</taxon>
        <taxon>Chlorophyta</taxon>
        <taxon>core chlorophytes</taxon>
        <taxon>Chlorophyceae</taxon>
        <taxon>CS clade</taxon>
        <taxon>Chlamydomonadales</taxon>
        <taxon>Volvocaceae</taxon>
        <taxon>Volvox</taxon>
    </lineage>
</organism>
<dbReference type="AlphaFoldDB" id="A0A8J4D3H7"/>
<feature type="non-terminal residue" evidence="1">
    <location>
        <position position="167"/>
    </location>
</feature>
<dbReference type="Proteomes" id="UP000747110">
    <property type="component" value="Unassembled WGS sequence"/>
</dbReference>
<protein>
    <submittedName>
        <fullName evidence="1">Uncharacterized protein</fullName>
    </submittedName>
</protein>
<dbReference type="EMBL" id="BNCP01000062">
    <property type="protein sequence ID" value="GIL91119.1"/>
    <property type="molecule type" value="Genomic_DNA"/>
</dbReference>
<reference evidence="1" key="1">
    <citation type="journal article" date="2021" name="Proc. Natl. Acad. Sci. U.S.A.">
        <title>Three genomes in the algal genus Volvox reveal the fate of a haploid sex-determining region after a transition to homothallism.</title>
        <authorList>
            <person name="Yamamoto K."/>
            <person name="Hamaji T."/>
            <person name="Kawai-Toyooka H."/>
            <person name="Matsuzaki R."/>
            <person name="Takahashi F."/>
            <person name="Nishimura Y."/>
            <person name="Kawachi M."/>
            <person name="Noguchi H."/>
            <person name="Minakuchi Y."/>
            <person name="Umen J.G."/>
            <person name="Toyoda A."/>
            <person name="Nozaki H."/>
        </authorList>
    </citation>
    <scope>NUCLEOTIDE SEQUENCE</scope>
    <source>
        <strain evidence="1">NIES-3786</strain>
    </source>
</reference>
<gene>
    <name evidence="1" type="ORF">Vretifemale_18790</name>
</gene>
<accession>A0A8J4D3H7</accession>
<name>A0A8J4D3H7_9CHLO</name>
<sequence length="167" mass="17655">LSWHSVHLADLVTPVSAANRDNRHLGLDNCTTDGSGHLLSTLDTQANVAVVVANDNESLEAGALTSARLLLHWHNLHHLVLQCGAQEVLHNLVLLNGHREQVDLLQRLNLALLDEAAKLCAGHPLLLVLLLATSTASTTATAAVTTPTETTAKAATLTAAISHVLVF</sequence>
<keyword evidence="2" id="KW-1185">Reference proteome</keyword>
<proteinExistence type="predicted"/>
<comment type="caution">
    <text evidence="1">The sequence shown here is derived from an EMBL/GenBank/DDBJ whole genome shotgun (WGS) entry which is preliminary data.</text>
</comment>
<evidence type="ECO:0000313" key="1">
    <source>
        <dbReference type="EMBL" id="GIL91119.1"/>
    </source>
</evidence>